<dbReference type="OrthoDB" id="5333961at2"/>
<evidence type="ECO:0000256" key="3">
    <source>
        <dbReference type="ARBA" id="ARBA00022596"/>
    </source>
</evidence>
<keyword evidence="3" id="KW-0533">Nickel</keyword>
<feature type="transmembrane region" description="Helical" evidence="7">
    <location>
        <begin position="145"/>
        <end position="165"/>
    </location>
</feature>
<accession>A0A0L1JL24</accession>
<keyword evidence="4 7" id="KW-0812">Transmembrane</keyword>
<dbReference type="GO" id="GO:0012505">
    <property type="term" value="C:endomembrane system"/>
    <property type="evidence" value="ECO:0007669"/>
    <property type="project" value="UniProtKB-SubCell"/>
</dbReference>
<dbReference type="Proteomes" id="UP000036938">
    <property type="component" value="Unassembled WGS sequence"/>
</dbReference>
<keyword evidence="5 7" id="KW-1133">Transmembrane helix</keyword>
<reference evidence="9 10" key="1">
    <citation type="journal article" date="2015" name="Int. J. Syst. Evol. Microbiol.">
        <title>Aestuariivita atlantica sp. nov., isolated from deep sea sediment of the Atlantic Ocean.</title>
        <authorList>
            <person name="Li G."/>
            <person name="Lai Q."/>
            <person name="Du Y."/>
            <person name="Liu X."/>
            <person name="Sun F."/>
            <person name="Shao Z."/>
        </authorList>
    </citation>
    <scope>NUCLEOTIDE SEQUENCE [LARGE SCALE GENOMIC DNA]</scope>
    <source>
        <strain evidence="9 10">22II-S11-z3</strain>
    </source>
</reference>
<name>A0A0L1JL24_9RHOB</name>
<dbReference type="RefSeq" id="WP_050532478.1">
    <property type="nucleotide sequence ID" value="NZ_AQQZ01000014.1"/>
</dbReference>
<comment type="caution">
    <text evidence="9">The sequence shown here is derived from an EMBL/GenBank/DDBJ whole genome shotgun (WGS) entry which is preliminary data.</text>
</comment>
<dbReference type="InterPro" id="IPR052776">
    <property type="entry name" value="Chloro_ReproSupport/MetalTrans"/>
</dbReference>
<dbReference type="AlphaFoldDB" id="A0A0L1JL24"/>
<dbReference type="GO" id="GO:0015099">
    <property type="term" value="F:nickel cation transmembrane transporter activity"/>
    <property type="evidence" value="ECO:0007669"/>
    <property type="project" value="UniProtKB-UniRule"/>
</dbReference>
<evidence type="ECO:0000256" key="7">
    <source>
        <dbReference type="RuleBase" id="RU362101"/>
    </source>
</evidence>
<keyword evidence="2 7" id="KW-0813">Transport</keyword>
<dbReference type="GO" id="GO:0005886">
    <property type="term" value="C:plasma membrane"/>
    <property type="evidence" value="ECO:0007669"/>
    <property type="project" value="UniProtKB-SubCell"/>
</dbReference>
<organism evidence="9 10">
    <name type="scientific">Pseudaestuariivita atlantica</name>
    <dbReference type="NCBI Taxonomy" id="1317121"/>
    <lineage>
        <taxon>Bacteria</taxon>
        <taxon>Pseudomonadati</taxon>
        <taxon>Pseudomonadota</taxon>
        <taxon>Alphaproteobacteria</taxon>
        <taxon>Rhodobacterales</taxon>
        <taxon>Paracoccaceae</taxon>
        <taxon>Pseudaestuariivita</taxon>
    </lineage>
</organism>
<dbReference type="STRING" id="1317121.ATO11_18860"/>
<evidence type="ECO:0000256" key="4">
    <source>
        <dbReference type="ARBA" id="ARBA00022692"/>
    </source>
</evidence>
<dbReference type="EMBL" id="AQQZ01000014">
    <property type="protein sequence ID" value="KNG92123.1"/>
    <property type="molecule type" value="Genomic_DNA"/>
</dbReference>
<evidence type="ECO:0000256" key="8">
    <source>
        <dbReference type="SAM" id="MobiDB-lite"/>
    </source>
</evidence>
<dbReference type="PATRIC" id="fig|1317121.7.peg.873"/>
<feature type="transmembrane region" description="Helical" evidence="7">
    <location>
        <begin position="209"/>
        <end position="230"/>
    </location>
</feature>
<comment type="similarity">
    <text evidence="7">Belongs to the NiCoT transporter (TC 2.A.52) family.</text>
</comment>
<feature type="transmembrane region" description="Helical" evidence="7">
    <location>
        <begin position="79"/>
        <end position="97"/>
    </location>
</feature>
<comment type="subcellular location">
    <subcellularLocation>
        <location evidence="7">Cell membrane</location>
        <topology evidence="7">Multi-pass membrane protein</topology>
    </subcellularLocation>
    <subcellularLocation>
        <location evidence="1">Endomembrane system</location>
        <topology evidence="1">Multi-pass membrane protein</topology>
    </subcellularLocation>
</comment>
<dbReference type="Pfam" id="PF03824">
    <property type="entry name" value="NicO"/>
    <property type="match status" value="1"/>
</dbReference>
<evidence type="ECO:0000313" key="10">
    <source>
        <dbReference type="Proteomes" id="UP000036938"/>
    </source>
</evidence>
<sequence>MLGILGVGFLIGMAHAFEADHLAAMGGLAAKDRTRGWRDLVSRGCAWGLGHTITLFFVCGAVILLGANLTPSREAQLEFAVGVMLVVLGTYVLWRLWRDRVHFHVHRHQDSDPHFHAHSHKNSDLEHGDDAHDHSHRKRALAGPLLVGLMHGMAGSAGLLALAAASTQSASVALGYVLIFGIGSILGMGLLSLMVYWPLRFAENRATVLHRAVIVIAGLVAIGVGATVMLESAPLAFGGVAHA</sequence>
<gene>
    <name evidence="9" type="ORF">ATO11_18860</name>
</gene>
<dbReference type="InterPro" id="IPR011541">
    <property type="entry name" value="Ni/Co_transpt_high_affinity"/>
</dbReference>
<evidence type="ECO:0000256" key="6">
    <source>
        <dbReference type="ARBA" id="ARBA00023136"/>
    </source>
</evidence>
<evidence type="ECO:0000256" key="2">
    <source>
        <dbReference type="ARBA" id="ARBA00022448"/>
    </source>
</evidence>
<dbReference type="PANTHER" id="PTHR33876">
    <property type="entry name" value="UNNAMED PRODUCT"/>
    <property type="match status" value="1"/>
</dbReference>
<dbReference type="PANTHER" id="PTHR33876:SF4">
    <property type="entry name" value="CHLOROPLAST PROTEIN FOR GROWTH AND FERTILITY 2"/>
    <property type="match status" value="1"/>
</dbReference>
<keyword evidence="6 7" id="KW-0472">Membrane</keyword>
<protein>
    <recommendedName>
        <fullName evidence="7">Nickel/cobalt efflux system</fullName>
    </recommendedName>
</protein>
<evidence type="ECO:0000256" key="1">
    <source>
        <dbReference type="ARBA" id="ARBA00004127"/>
    </source>
</evidence>
<feature type="region of interest" description="Disordered" evidence="8">
    <location>
        <begin position="114"/>
        <end position="133"/>
    </location>
</feature>
<evidence type="ECO:0000256" key="5">
    <source>
        <dbReference type="ARBA" id="ARBA00022989"/>
    </source>
</evidence>
<feature type="transmembrane region" description="Helical" evidence="7">
    <location>
        <begin position="46"/>
        <end position="67"/>
    </location>
</feature>
<feature type="transmembrane region" description="Helical" evidence="7">
    <location>
        <begin position="172"/>
        <end position="197"/>
    </location>
</feature>
<evidence type="ECO:0000313" key="9">
    <source>
        <dbReference type="EMBL" id="KNG92123.1"/>
    </source>
</evidence>
<keyword evidence="10" id="KW-1185">Reference proteome</keyword>
<proteinExistence type="inferred from homology"/>